<dbReference type="Pfam" id="PF10502">
    <property type="entry name" value="Peptidase_S26"/>
    <property type="match status" value="1"/>
</dbReference>
<dbReference type="SUPFAM" id="SSF51306">
    <property type="entry name" value="LexA/Signal peptidase"/>
    <property type="match status" value="1"/>
</dbReference>
<dbReference type="STRING" id="1122209.SAMN02745752_02291"/>
<evidence type="ECO:0000256" key="9">
    <source>
        <dbReference type="RuleBase" id="RU362042"/>
    </source>
</evidence>
<proteinExistence type="inferred from homology"/>
<gene>
    <name evidence="11" type="ORF">SAMN02745752_02291</name>
</gene>
<feature type="transmembrane region" description="Helical" evidence="8">
    <location>
        <begin position="47"/>
        <end position="66"/>
    </location>
</feature>
<evidence type="ECO:0000256" key="4">
    <source>
        <dbReference type="ARBA" id="ARBA00019232"/>
    </source>
</evidence>
<comment type="catalytic activity">
    <reaction evidence="1 8">
        <text>Cleavage of hydrophobic, N-terminal signal or leader sequences from secreted and periplasmic proteins.</text>
        <dbReference type="EC" id="3.4.21.89"/>
    </reaction>
</comment>
<evidence type="ECO:0000256" key="3">
    <source>
        <dbReference type="ARBA" id="ARBA00013208"/>
    </source>
</evidence>
<dbReference type="CDD" id="cd06530">
    <property type="entry name" value="S26_SPase_I"/>
    <property type="match status" value="1"/>
</dbReference>
<dbReference type="InterPro" id="IPR019757">
    <property type="entry name" value="Pept_S26A_signal_pept_1_Lys-AS"/>
</dbReference>
<evidence type="ECO:0000259" key="10">
    <source>
        <dbReference type="Pfam" id="PF10502"/>
    </source>
</evidence>
<evidence type="ECO:0000313" key="11">
    <source>
        <dbReference type="EMBL" id="SFX62375.1"/>
    </source>
</evidence>
<dbReference type="InterPro" id="IPR019533">
    <property type="entry name" value="Peptidase_S26"/>
</dbReference>
<dbReference type="InterPro" id="IPR019756">
    <property type="entry name" value="Pept_S26A_signal_pept_1_Ser-AS"/>
</dbReference>
<organism evidence="11 12">
    <name type="scientific">Marinospirillum alkaliphilum DSM 21637</name>
    <dbReference type="NCBI Taxonomy" id="1122209"/>
    <lineage>
        <taxon>Bacteria</taxon>
        <taxon>Pseudomonadati</taxon>
        <taxon>Pseudomonadota</taxon>
        <taxon>Gammaproteobacteria</taxon>
        <taxon>Oceanospirillales</taxon>
        <taxon>Oceanospirillaceae</taxon>
        <taxon>Marinospirillum</taxon>
    </lineage>
</organism>
<dbReference type="PROSITE" id="PS00760">
    <property type="entry name" value="SPASE_I_2"/>
    <property type="match status" value="1"/>
</dbReference>
<evidence type="ECO:0000313" key="12">
    <source>
        <dbReference type="Proteomes" id="UP000182350"/>
    </source>
</evidence>
<accession>A0A1K1YKQ2</accession>
<dbReference type="GO" id="GO:0006465">
    <property type="term" value="P:signal peptide processing"/>
    <property type="evidence" value="ECO:0007669"/>
    <property type="project" value="InterPro"/>
</dbReference>
<dbReference type="InterPro" id="IPR036286">
    <property type="entry name" value="LexA/Signal_pep-like_sf"/>
</dbReference>
<protein>
    <recommendedName>
        <fullName evidence="4 8">Signal peptidase I</fullName>
        <ecNumber evidence="3 8">3.4.21.89</ecNumber>
    </recommendedName>
</protein>
<evidence type="ECO:0000256" key="5">
    <source>
        <dbReference type="ARBA" id="ARBA00022670"/>
    </source>
</evidence>
<dbReference type="GO" id="GO:0009003">
    <property type="term" value="F:signal peptidase activity"/>
    <property type="evidence" value="ECO:0007669"/>
    <property type="project" value="UniProtKB-EC"/>
</dbReference>
<evidence type="ECO:0000256" key="2">
    <source>
        <dbReference type="ARBA" id="ARBA00009370"/>
    </source>
</evidence>
<comment type="similarity">
    <text evidence="2 9">Belongs to the peptidase S26 family.</text>
</comment>
<dbReference type="PROSITE" id="PS00501">
    <property type="entry name" value="SPASE_I_1"/>
    <property type="match status" value="1"/>
</dbReference>
<dbReference type="PANTHER" id="PTHR43390:SF1">
    <property type="entry name" value="CHLOROPLAST PROCESSING PEPTIDASE"/>
    <property type="match status" value="1"/>
</dbReference>
<sequence>MHLDFSLLLVLGTLFTGVVWLLDLLVFRKKRKKDTFGDGKPGLVVEYSNSFFPVLALVLVLRSFLFEPFQIPSGSMLPTLKIGDFILVNKYSYGVRLPVVHTRVLEVGDPQPGDVAVFRYPLDERLNYIKRVIGVPGDRISYVDKQLYINGEPVARELLERYPVDAPSEWLLQESFSGVDYKVYNYPARSFDFPEILVPEGHYFVMGDNRDHSNDSRFWCQGQPHAETGCLIVPGYENQRGAPLVMGFVPEQTLVGKAVAVWMHWPNFLSLPRFSDVRRIE</sequence>
<evidence type="ECO:0000256" key="7">
    <source>
        <dbReference type="PIRSR" id="PIRSR600223-1"/>
    </source>
</evidence>
<dbReference type="Gene3D" id="2.10.109.10">
    <property type="entry name" value="Umud Fragment, subunit A"/>
    <property type="match status" value="1"/>
</dbReference>
<reference evidence="11 12" key="1">
    <citation type="submission" date="2016-11" db="EMBL/GenBank/DDBJ databases">
        <authorList>
            <person name="Jaros S."/>
            <person name="Januszkiewicz K."/>
            <person name="Wedrychowicz H."/>
        </authorList>
    </citation>
    <scope>NUCLEOTIDE SEQUENCE [LARGE SCALE GENOMIC DNA]</scope>
    <source>
        <strain evidence="11 12">DSM 21637</strain>
    </source>
</reference>
<feature type="active site" evidence="7">
    <location>
        <position position="75"/>
    </location>
</feature>
<keyword evidence="8" id="KW-1133">Transmembrane helix</keyword>
<keyword evidence="8" id="KW-0812">Transmembrane</keyword>
<dbReference type="GO" id="GO:0016020">
    <property type="term" value="C:membrane"/>
    <property type="evidence" value="ECO:0007669"/>
    <property type="project" value="UniProtKB-SubCell"/>
</dbReference>
<dbReference type="InterPro" id="IPR019758">
    <property type="entry name" value="Pept_S26A_signal_pept_1_CS"/>
</dbReference>
<name>A0A1K1YKQ2_9GAMM</name>
<dbReference type="InterPro" id="IPR000223">
    <property type="entry name" value="Pept_S26A_signal_pept_1"/>
</dbReference>
<evidence type="ECO:0000256" key="6">
    <source>
        <dbReference type="ARBA" id="ARBA00022801"/>
    </source>
</evidence>
<feature type="active site" evidence="7">
    <location>
        <position position="130"/>
    </location>
</feature>
<dbReference type="GO" id="GO:0004252">
    <property type="term" value="F:serine-type endopeptidase activity"/>
    <property type="evidence" value="ECO:0007669"/>
    <property type="project" value="InterPro"/>
</dbReference>
<dbReference type="EMBL" id="FPJW01000008">
    <property type="protein sequence ID" value="SFX62375.1"/>
    <property type="molecule type" value="Genomic_DNA"/>
</dbReference>
<dbReference type="Proteomes" id="UP000182350">
    <property type="component" value="Unassembled WGS sequence"/>
</dbReference>
<dbReference type="PANTHER" id="PTHR43390">
    <property type="entry name" value="SIGNAL PEPTIDASE I"/>
    <property type="match status" value="1"/>
</dbReference>
<dbReference type="NCBIfam" id="TIGR02227">
    <property type="entry name" value="sigpep_I_bact"/>
    <property type="match status" value="1"/>
</dbReference>
<evidence type="ECO:0000256" key="8">
    <source>
        <dbReference type="RuleBase" id="RU003993"/>
    </source>
</evidence>
<dbReference type="PROSITE" id="PS00761">
    <property type="entry name" value="SPASE_I_3"/>
    <property type="match status" value="1"/>
</dbReference>
<keyword evidence="12" id="KW-1185">Reference proteome</keyword>
<feature type="domain" description="Peptidase S26" evidence="10">
    <location>
        <begin position="46"/>
        <end position="262"/>
    </location>
</feature>
<dbReference type="EC" id="3.4.21.89" evidence="3 8"/>
<keyword evidence="5 8" id="KW-0645">Protease</keyword>
<evidence type="ECO:0000256" key="1">
    <source>
        <dbReference type="ARBA" id="ARBA00000677"/>
    </source>
</evidence>
<feature type="transmembrane region" description="Helical" evidence="8">
    <location>
        <begin position="6"/>
        <end position="26"/>
    </location>
</feature>
<keyword evidence="8" id="KW-0472">Membrane</keyword>
<keyword evidence="6 8" id="KW-0378">Hydrolase</keyword>
<dbReference type="AlphaFoldDB" id="A0A1K1YKQ2"/>
<comment type="subcellular location">
    <subcellularLocation>
        <location evidence="9">Membrane</location>
        <topology evidence="9">Multi-pass membrane protein</topology>
    </subcellularLocation>
</comment>
<dbReference type="PRINTS" id="PR00727">
    <property type="entry name" value="LEADERPTASE"/>
</dbReference>